<gene>
    <name evidence="1" type="ORF">H0E87_015092</name>
</gene>
<dbReference type="Proteomes" id="UP000807159">
    <property type="component" value="Chromosome 8"/>
</dbReference>
<comment type="caution">
    <text evidence="1">The sequence shown here is derived from an EMBL/GenBank/DDBJ whole genome shotgun (WGS) entry which is preliminary data.</text>
</comment>
<sequence length="74" mass="8462">MLSPELPEKTYVVASNKMDLLEAYENWLLFKEKPQAHGIETFCTSAVKREGTHEVIRAAHKLLKESKEANKGFE</sequence>
<reference evidence="1" key="1">
    <citation type="journal article" date="2021" name="J. Hered.">
        <title>Genome Assembly of Salicaceae Populus deltoides (Eastern Cottonwood) I-69 Based on Nanopore Sequencing and Hi-C Technologies.</title>
        <authorList>
            <person name="Bai S."/>
            <person name="Wu H."/>
            <person name="Zhang J."/>
            <person name="Pan Z."/>
            <person name="Zhao W."/>
            <person name="Li Z."/>
            <person name="Tong C."/>
        </authorList>
    </citation>
    <scope>NUCLEOTIDE SEQUENCE</scope>
    <source>
        <tissue evidence="1">Leaf</tissue>
    </source>
</reference>
<dbReference type="AlphaFoldDB" id="A0A8T2Y3S0"/>
<proteinExistence type="predicted"/>
<accession>A0A8T2Y3S0</accession>
<protein>
    <submittedName>
        <fullName evidence="1">Uncharacterized protein</fullName>
    </submittedName>
</protein>
<dbReference type="InterPro" id="IPR027417">
    <property type="entry name" value="P-loop_NTPase"/>
</dbReference>
<name>A0A8T2Y3S0_POPDE</name>
<dbReference type="EMBL" id="JACEGQ020000008">
    <property type="protein sequence ID" value="KAH8499721.1"/>
    <property type="molecule type" value="Genomic_DNA"/>
</dbReference>
<dbReference type="SUPFAM" id="SSF52540">
    <property type="entry name" value="P-loop containing nucleoside triphosphate hydrolases"/>
    <property type="match status" value="1"/>
</dbReference>
<organism evidence="1 2">
    <name type="scientific">Populus deltoides</name>
    <name type="common">Eastern poplar</name>
    <name type="synonym">Eastern cottonwood</name>
    <dbReference type="NCBI Taxonomy" id="3696"/>
    <lineage>
        <taxon>Eukaryota</taxon>
        <taxon>Viridiplantae</taxon>
        <taxon>Streptophyta</taxon>
        <taxon>Embryophyta</taxon>
        <taxon>Tracheophyta</taxon>
        <taxon>Spermatophyta</taxon>
        <taxon>Magnoliopsida</taxon>
        <taxon>eudicotyledons</taxon>
        <taxon>Gunneridae</taxon>
        <taxon>Pentapetalae</taxon>
        <taxon>rosids</taxon>
        <taxon>fabids</taxon>
        <taxon>Malpighiales</taxon>
        <taxon>Salicaceae</taxon>
        <taxon>Saliceae</taxon>
        <taxon>Populus</taxon>
    </lineage>
</organism>
<evidence type="ECO:0000313" key="1">
    <source>
        <dbReference type="EMBL" id="KAH8499721.1"/>
    </source>
</evidence>
<evidence type="ECO:0000313" key="2">
    <source>
        <dbReference type="Proteomes" id="UP000807159"/>
    </source>
</evidence>
<keyword evidence="2" id="KW-1185">Reference proteome</keyword>
<dbReference type="Gene3D" id="3.40.50.300">
    <property type="entry name" value="P-loop containing nucleotide triphosphate hydrolases"/>
    <property type="match status" value="1"/>
</dbReference>
<feature type="non-terminal residue" evidence="1">
    <location>
        <position position="74"/>
    </location>
</feature>